<dbReference type="Proteomes" id="UP000283530">
    <property type="component" value="Unassembled WGS sequence"/>
</dbReference>
<name>A0A3S3NPF0_9MAGN</name>
<keyword evidence="2" id="KW-0436">Ligase</keyword>
<sequence length="162" mass="17915">MAFSLLTAFPLSSLSSIPQLPLFKSHPPLPTLRSTLMIHPITISTTIPSAIGPDGKYYPTPLPNSIGSDGKYYHTPSDDNPPEAPEDTQHGVSIYEKINRRKNPLKQGLLPPNPRKDARFLDPAVELTPEEVMDLDEISELEGIRVVSEEEPTEDNPSGYDR</sequence>
<dbReference type="STRING" id="337451.A0A3S3NPF0"/>
<proteinExistence type="predicted"/>
<evidence type="ECO:0000256" key="1">
    <source>
        <dbReference type="SAM" id="MobiDB-lite"/>
    </source>
</evidence>
<comment type="caution">
    <text evidence="2">The sequence shown here is derived from an EMBL/GenBank/DDBJ whole genome shotgun (WGS) entry which is preliminary data.</text>
</comment>
<dbReference type="EMBL" id="QPKB01000009">
    <property type="protein sequence ID" value="RWR91716.1"/>
    <property type="molecule type" value="Genomic_DNA"/>
</dbReference>
<feature type="region of interest" description="Disordered" evidence="1">
    <location>
        <begin position="135"/>
        <end position="162"/>
    </location>
</feature>
<keyword evidence="3" id="KW-1185">Reference proteome</keyword>
<organism evidence="2 3">
    <name type="scientific">Cinnamomum micranthum f. kanehirae</name>
    <dbReference type="NCBI Taxonomy" id="337451"/>
    <lineage>
        <taxon>Eukaryota</taxon>
        <taxon>Viridiplantae</taxon>
        <taxon>Streptophyta</taxon>
        <taxon>Embryophyta</taxon>
        <taxon>Tracheophyta</taxon>
        <taxon>Spermatophyta</taxon>
        <taxon>Magnoliopsida</taxon>
        <taxon>Magnoliidae</taxon>
        <taxon>Laurales</taxon>
        <taxon>Lauraceae</taxon>
        <taxon>Cinnamomum</taxon>
    </lineage>
</organism>
<gene>
    <name evidence="2" type="ORF">CKAN_02088400</name>
</gene>
<dbReference type="AlphaFoldDB" id="A0A3S3NPF0"/>
<protein>
    <submittedName>
        <fullName evidence="2">UDP-N-acetylmuramoyl-L-alanyl-D-glutamate--2, 6-diaminopimelate ligase</fullName>
    </submittedName>
</protein>
<evidence type="ECO:0000313" key="2">
    <source>
        <dbReference type="EMBL" id="RWR91716.1"/>
    </source>
</evidence>
<dbReference type="GO" id="GO:0016874">
    <property type="term" value="F:ligase activity"/>
    <property type="evidence" value="ECO:0007669"/>
    <property type="project" value="UniProtKB-KW"/>
</dbReference>
<evidence type="ECO:0000313" key="3">
    <source>
        <dbReference type="Proteomes" id="UP000283530"/>
    </source>
</evidence>
<reference evidence="2 3" key="1">
    <citation type="journal article" date="2019" name="Nat. Plants">
        <title>Stout camphor tree genome fills gaps in understanding of flowering plant genome evolution.</title>
        <authorList>
            <person name="Chaw S.M."/>
            <person name="Liu Y.C."/>
            <person name="Wu Y.W."/>
            <person name="Wang H.Y."/>
            <person name="Lin C.I."/>
            <person name="Wu C.S."/>
            <person name="Ke H.M."/>
            <person name="Chang L.Y."/>
            <person name="Hsu C.Y."/>
            <person name="Yang H.T."/>
            <person name="Sudianto E."/>
            <person name="Hsu M.H."/>
            <person name="Wu K.P."/>
            <person name="Wang L.N."/>
            <person name="Leebens-Mack J.H."/>
            <person name="Tsai I.J."/>
        </authorList>
    </citation>
    <scope>NUCLEOTIDE SEQUENCE [LARGE SCALE GENOMIC DNA]</scope>
    <source>
        <strain evidence="3">cv. Chaw 1501</strain>
        <tissue evidence="2">Young leaves</tissue>
    </source>
</reference>
<dbReference type="OrthoDB" id="10311579at2759"/>
<accession>A0A3S3NPF0</accession>
<feature type="region of interest" description="Disordered" evidence="1">
    <location>
        <begin position="54"/>
        <end position="122"/>
    </location>
</feature>